<reference evidence="1" key="1">
    <citation type="submission" date="2014-09" db="EMBL/GenBank/DDBJ databases">
        <authorList>
            <person name="Magalhaes I.L.F."/>
            <person name="Oliveira U."/>
            <person name="Santos F.R."/>
            <person name="Vidigal T.H.D.A."/>
            <person name="Brescovit A.D."/>
            <person name="Santos A.J."/>
        </authorList>
    </citation>
    <scope>NUCLEOTIDE SEQUENCE</scope>
    <source>
        <tissue evidence="1">Shoot tissue taken approximately 20 cm above the soil surface</tissue>
    </source>
</reference>
<organism evidence="1">
    <name type="scientific">Arundo donax</name>
    <name type="common">Giant reed</name>
    <name type="synonym">Donax arundinaceus</name>
    <dbReference type="NCBI Taxonomy" id="35708"/>
    <lineage>
        <taxon>Eukaryota</taxon>
        <taxon>Viridiplantae</taxon>
        <taxon>Streptophyta</taxon>
        <taxon>Embryophyta</taxon>
        <taxon>Tracheophyta</taxon>
        <taxon>Spermatophyta</taxon>
        <taxon>Magnoliopsida</taxon>
        <taxon>Liliopsida</taxon>
        <taxon>Poales</taxon>
        <taxon>Poaceae</taxon>
        <taxon>PACMAD clade</taxon>
        <taxon>Arundinoideae</taxon>
        <taxon>Arundineae</taxon>
        <taxon>Arundo</taxon>
    </lineage>
</organism>
<reference evidence="1" key="2">
    <citation type="journal article" date="2015" name="Data Brief">
        <title>Shoot transcriptome of the giant reed, Arundo donax.</title>
        <authorList>
            <person name="Barrero R.A."/>
            <person name="Guerrero F.D."/>
            <person name="Moolhuijzen P."/>
            <person name="Goolsby J.A."/>
            <person name="Tidwell J."/>
            <person name="Bellgard S.E."/>
            <person name="Bellgard M.I."/>
        </authorList>
    </citation>
    <scope>NUCLEOTIDE SEQUENCE</scope>
    <source>
        <tissue evidence="1">Shoot tissue taken approximately 20 cm above the soil surface</tissue>
    </source>
</reference>
<name>A0A0A9CV87_ARUDO</name>
<evidence type="ECO:0000313" key="1">
    <source>
        <dbReference type="EMBL" id="JAD80239.1"/>
    </source>
</evidence>
<dbReference type="AlphaFoldDB" id="A0A0A9CV87"/>
<accession>A0A0A9CV87</accession>
<dbReference type="EMBL" id="GBRH01217656">
    <property type="protein sequence ID" value="JAD80239.1"/>
    <property type="molecule type" value="Transcribed_RNA"/>
</dbReference>
<sequence length="53" mass="6407">MSVLLSSSYSHTTEYSRTLSWEGFPMRMIHWTKMIQHWPEHCTHCIQPPLLYK</sequence>
<proteinExistence type="predicted"/>
<protein>
    <submittedName>
        <fullName evidence="1">Uncharacterized protein</fullName>
    </submittedName>
</protein>